<evidence type="ECO:0000313" key="1">
    <source>
        <dbReference type="EMBL" id="KAJ4964487.1"/>
    </source>
</evidence>
<evidence type="ECO:0000313" key="2">
    <source>
        <dbReference type="Proteomes" id="UP001141806"/>
    </source>
</evidence>
<comment type="caution">
    <text evidence="1">The sequence shown here is derived from an EMBL/GenBank/DDBJ whole genome shotgun (WGS) entry which is preliminary data.</text>
</comment>
<organism evidence="1 2">
    <name type="scientific">Protea cynaroides</name>
    <dbReference type="NCBI Taxonomy" id="273540"/>
    <lineage>
        <taxon>Eukaryota</taxon>
        <taxon>Viridiplantae</taxon>
        <taxon>Streptophyta</taxon>
        <taxon>Embryophyta</taxon>
        <taxon>Tracheophyta</taxon>
        <taxon>Spermatophyta</taxon>
        <taxon>Magnoliopsida</taxon>
        <taxon>Proteales</taxon>
        <taxon>Proteaceae</taxon>
        <taxon>Protea</taxon>
    </lineage>
</organism>
<dbReference type="EMBL" id="JAMYWD010000008">
    <property type="protein sequence ID" value="KAJ4964487.1"/>
    <property type="molecule type" value="Genomic_DNA"/>
</dbReference>
<protein>
    <submittedName>
        <fullName evidence="1">Uncharacterized protein</fullName>
    </submittedName>
</protein>
<dbReference type="OrthoDB" id="418495at2759"/>
<reference evidence="1" key="1">
    <citation type="journal article" date="2023" name="Plant J.">
        <title>The genome of the king protea, Protea cynaroides.</title>
        <authorList>
            <person name="Chang J."/>
            <person name="Duong T.A."/>
            <person name="Schoeman C."/>
            <person name="Ma X."/>
            <person name="Roodt D."/>
            <person name="Barker N."/>
            <person name="Li Z."/>
            <person name="Van de Peer Y."/>
            <person name="Mizrachi E."/>
        </authorList>
    </citation>
    <scope>NUCLEOTIDE SEQUENCE</scope>
    <source>
        <tissue evidence="1">Young leaves</tissue>
    </source>
</reference>
<name>A0A9Q0K697_9MAGN</name>
<keyword evidence="2" id="KW-1185">Reference proteome</keyword>
<dbReference type="Proteomes" id="UP001141806">
    <property type="component" value="Unassembled WGS sequence"/>
</dbReference>
<accession>A0A9Q0K697</accession>
<gene>
    <name evidence="1" type="ORF">NE237_024426</name>
</gene>
<proteinExistence type="predicted"/>
<dbReference type="AlphaFoldDB" id="A0A9Q0K697"/>
<sequence>MTTGNCRRNKTLRLVSPTPTIGLELRLQFSRVPHMLVWFGALPTDRGMEETTGICCWSTAEIQAYLAYGVPRSDLKLFSLMQKFYRIGGREQCTMLVYMTPSTMKKKKMRNKRALWISYGKWYCSWRKLREKAVCRICRYSRSGVSVRQCGLTTCSSQAEGIRITEEALN</sequence>